<dbReference type="NCBIfam" id="NF010934">
    <property type="entry name" value="PRK14354.1"/>
    <property type="match status" value="1"/>
</dbReference>
<dbReference type="GO" id="GO:0003977">
    <property type="term" value="F:UDP-N-acetylglucosamine diphosphorylase activity"/>
    <property type="evidence" value="ECO:0007669"/>
    <property type="project" value="UniProtKB-UniRule"/>
</dbReference>
<dbReference type="GO" id="GO:0000902">
    <property type="term" value="P:cell morphogenesis"/>
    <property type="evidence" value="ECO:0007669"/>
    <property type="project" value="UniProtKB-UniRule"/>
</dbReference>
<dbReference type="EMBL" id="FP565575">
    <property type="protein sequence ID" value="CBE69040.1"/>
    <property type="molecule type" value="Genomic_DNA"/>
</dbReference>
<keyword evidence="9 18" id="KW-0460">Magnesium</keyword>
<dbReference type="PANTHER" id="PTHR43584">
    <property type="entry name" value="NUCLEOTIDYL TRANSFERASE"/>
    <property type="match status" value="1"/>
</dbReference>
<evidence type="ECO:0000259" key="20">
    <source>
        <dbReference type="Pfam" id="PF25087"/>
    </source>
</evidence>
<feature type="binding site" evidence="18">
    <location>
        <position position="171"/>
    </location>
    <ligand>
        <name>UDP-N-acetyl-alpha-D-glucosamine</name>
        <dbReference type="ChEBI" id="CHEBI:57705"/>
    </ligand>
</feature>
<dbReference type="GO" id="GO:0016020">
    <property type="term" value="C:membrane"/>
    <property type="evidence" value="ECO:0007669"/>
    <property type="project" value="GOC"/>
</dbReference>
<feature type="binding site" evidence="18">
    <location>
        <position position="425"/>
    </location>
    <ligand>
        <name>acetyl-CoA</name>
        <dbReference type="ChEBI" id="CHEBI:57288"/>
    </ligand>
</feature>
<keyword evidence="6 18" id="KW-0548">Nucleotidyltransferase</keyword>
<dbReference type="eggNOG" id="COG1207">
    <property type="taxonomic scope" value="Bacteria"/>
</dbReference>
<keyword evidence="10 18" id="KW-0133">Cell shape</keyword>
<comment type="function">
    <text evidence="17 18">Catalyzes the last two sequential reactions in the de novo biosynthetic pathway for UDP-N-acetylglucosamine (UDP-GlcNAc). The C-terminal domain catalyzes the transfer of acetyl group from acetyl coenzyme A to glucosamine-1-phosphate (GlcN-1-P) to produce N-acetylglucosamine-1-phosphate (GlcNAc-1-P), which is converted into UDP-GlcNAc by the transfer of uridine 5-monophosphate (from uridine 5-triphosphate), a reaction catalyzed by the N-terminal domain.</text>
</comment>
<feature type="binding site" evidence="18">
    <location>
        <position position="379"/>
    </location>
    <ligand>
        <name>UDP-N-acetyl-alpha-D-glucosamine</name>
        <dbReference type="ChEBI" id="CHEBI:57705"/>
    </ligand>
</feature>
<feature type="region of interest" description="Pyrophosphorylase" evidence="18">
    <location>
        <begin position="1"/>
        <end position="231"/>
    </location>
</feature>
<dbReference type="GO" id="GO:0008360">
    <property type="term" value="P:regulation of cell shape"/>
    <property type="evidence" value="ECO:0007669"/>
    <property type="project" value="UniProtKB-KW"/>
</dbReference>
<keyword evidence="7 18" id="KW-0479">Metal-binding</keyword>
<dbReference type="Gene3D" id="3.90.550.10">
    <property type="entry name" value="Spore Coat Polysaccharide Biosynthesis Protein SpsA, Chain A"/>
    <property type="match status" value="1"/>
</dbReference>
<accession>D5MH09</accession>
<dbReference type="GO" id="GO:0000287">
    <property type="term" value="F:magnesium ion binding"/>
    <property type="evidence" value="ECO:0007669"/>
    <property type="project" value="UniProtKB-UniRule"/>
</dbReference>
<dbReference type="CDD" id="cd03353">
    <property type="entry name" value="LbH_GlmU_C"/>
    <property type="match status" value="1"/>
</dbReference>
<feature type="binding site" evidence="18">
    <location>
        <position position="382"/>
    </location>
    <ligand>
        <name>acetyl-CoA</name>
        <dbReference type="ChEBI" id="CHEBI:57288"/>
    </ligand>
</feature>
<dbReference type="NCBIfam" id="TIGR01173">
    <property type="entry name" value="glmU"/>
    <property type="match status" value="1"/>
</dbReference>
<proteinExistence type="inferred from homology"/>
<dbReference type="SUPFAM" id="SSF51161">
    <property type="entry name" value="Trimeric LpxA-like enzymes"/>
    <property type="match status" value="1"/>
</dbReference>
<evidence type="ECO:0000313" key="22">
    <source>
        <dbReference type="Proteomes" id="UP000006898"/>
    </source>
</evidence>
<dbReference type="InterPro" id="IPR018357">
    <property type="entry name" value="Hexapep_transf_CS"/>
</dbReference>
<evidence type="ECO:0000256" key="18">
    <source>
        <dbReference type="HAMAP-Rule" id="MF_01631"/>
    </source>
</evidence>
<evidence type="ECO:0000256" key="9">
    <source>
        <dbReference type="ARBA" id="ARBA00022842"/>
    </source>
</evidence>
<feature type="binding site" evidence="18">
    <location>
        <position position="353"/>
    </location>
    <ligand>
        <name>UDP-N-acetyl-alpha-D-glucosamine</name>
        <dbReference type="ChEBI" id="CHEBI:57705"/>
    </ligand>
</feature>
<feature type="binding site" evidence="18">
    <location>
        <begin position="79"/>
        <end position="80"/>
    </location>
    <ligand>
        <name>UDP-N-acetyl-alpha-D-glucosamine</name>
        <dbReference type="ChEBI" id="CHEBI:57705"/>
    </ligand>
</feature>
<evidence type="ECO:0000256" key="1">
    <source>
        <dbReference type="ARBA" id="ARBA00004496"/>
    </source>
</evidence>
<feature type="binding site" evidence="18">
    <location>
        <position position="141"/>
    </location>
    <ligand>
        <name>UDP-N-acetyl-alpha-D-glucosamine</name>
        <dbReference type="ChEBI" id="CHEBI:57705"/>
    </ligand>
</feature>
<dbReference type="Gene3D" id="2.160.10.10">
    <property type="entry name" value="Hexapeptide repeat proteins"/>
    <property type="match status" value="1"/>
</dbReference>
<comment type="cofactor">
    <cofactor evidence="18">
        <name>Mg(2+)</name>
        <dbReference type="ChEBI" id="CHEBI:18420"/>
    </cofactor>
    <text evidence="18">Binds 1 Mg(2+) ion per subunit.</text>
</comment>
<keyword evidence="12 18" id="KW-0511">Multifunctional enzyme</keyword>
<evidence type="ECO:0000256" key="12">
    <source>
        <dbReference type="ARBA" id="ARBA00023268"/>
    </source>
</evidence>
<reference evidence="21 22" key="1">
    <citation type="journal article" date="2010" name="Nature">
        <title>Nitrite-driven anaerobic methane oxidation by oxygenic bacteria.</title>
        <authorList>
            <person name="Ettwig K.F."/>
            <person name="Butler M.K."/>
            <person name="Le Paslier D."/>
            <person name="Pelletier E."/>
            <person name="Mangenot S."/>
            <person name="Kuypers M.M.M."/>
            <person name="Schreiber F."/>
            <person name="Dutilh B.E."/>
            <person name="Zedelius J."/>
            <person name="de Beer D."/>
            <person name="Gloerich J."/>
            <person name="Wessels H.J.C.T."/>
            <person name="van Allen T."/>
            <person name="Luesken F."/>
            <person name="Wu M."/>
            <person name="van de Pas-Schoonen K.T."/>
            <person name="Op den Camp H.J.M."/>
            <person name="Janssen-Megens E.M."/>
            <person name="Francoijs K-J."/>
            <person name="Stunnenberg H."/>
            <person name="Weissenbach J."/>
            <person name="Jetten M.S.M."/>
            <person name="Strous M."/>
        </authorList>
    </citation>
    <scope>NUCLEOTIDE SEQUENCE [LARGE SCALE GENOMIC DNA]</scope>
</reference>
<evidence type="ECO:0000256" key="3">
    <source>
        <dbReference type="ARBA" id="ARBA00007947"/>
    </source>
</evidence>
<dbReference type="PANTHER" id="PTHR43584:SF3">
    <property type="entry name" value="BIFUNCTIONAL PROTEIN GLMU"/>
    <property type="match status" value="1"/>
</dbReference>
<keyword evidence="11 18" id="KW-0573">Peptidoglycan synthesis</keyword>
<feature type="binding site" evidence="18">
    <location>
        <begin position="388"/>
        <end position="389"/>
    </location>
    <ligand>
        <name>acetyl-CoA</name>
        <dbReference type="ChEBI" id="CHEBI:57288"/>
    </ligand>
</feature>
<comment type="catalytic activity">
    <reaction evidence="16 18">
        <text>N-acetyl-alpha-D-glucosamine 1-phosphate + UTP + H(+) = UDP-N-acetyl-alpha-D-glucosamine + diphosphate</text>
        <dbReference type="Rhea" id="RHEA:13509"/>
        <dbReference type="ChEBI" id="CHEBI:15378"/>
        <dbReference type="ChEBI" id="CHEBI:33019"/>
        <dbReference type="ChEBI" id="CHEBI:46398"/>
        <dbReference type="ChEBI" id="CHEBI:57705"/>
        <dbReference type="ChEBI" id="CHEBI:57776"/>
        <dbReference type="EC" id="2.7.7.23"/>
    </reaction>
</comment>
<feature type="binding site" evidence="18">
    <location>
        <begin position="9"/>
        <end position="12"/>
    </location>
    <ligand>
        <name>UDP-N-acetyl-alpha-D-glucosamine</name>
        <dbReference type="ChEBI" id="CHEBI:57705"/>
    </ligand>
</feature>
<evidence type="ECO:0000259" key="19">
    <source>
        <dbReference type="Pfam" id="PF12804"/>
    </source>
</evidence>
<dbReference type="SUPFAM" id="SSF53448">
    <property type="entry name" value="Nucleotide-diphospho-sugar transferases"/>
    <property type="match status" value="1"/>
</dbReference>
<feature type="domain" description="MobA-like NTP transferase" evidence="19">
    <location>
        <begin position="7"/>
        <end position="164"/>
    </location>
</feature>
<comment type="catalytic activity">
    <reaction evidence="15 18">
        <text>alpha-D-glucosamine 1-phosphate + acetyl-CoA = N-acetyl-alpha-D-glucosamine 1-phosphate + CoA + H(+)</text>
        <dbReference type="Rhea" id="RHEA:13725"/>
        <dbReference type="ChEBI" id="CHEBI:15378"/>
        <dbReference type="ChEBI" id="CHEBI:57287"/>
        <dbReference type="ChEBI" id="CHEBI:57288"/>
        <dbReference type="ChEBI" id="CHEBI:57776"/>
        <dbReference type="ChEBI" id="CHEBI:58516"/>
        <dbReference type="EC" id="2.3.1.157"/>
    </reaction>
</comment>
<keyword evidence="14 18" id="KW-0961">Cell wall biogenesis/degradation</keyword>
<feature type="active site" description="Proton acceptor" evidence="18">
    <location>
        <position position="365"/>
    </location>
</feature>
<dbReference type="GO" id="GO:0006048">
    <property type="term" value="P:UDP-N-acetylglucosamine biosynthetic process"/>
    <property type="evidence" value="ECO:0007669"/>
    <property type="project" value="UniProtKB-UniPathway"/>
</dbReference>
<feature type="binding site" evidence="18">
    <location>
        <position position="407"/>
    </location>
    <ligand>
        <name>acetyl-CoA</name>
        <dbReference type="ChEBI" id="CHEBI:57288"/>
    </ligand>
</feature>
<dbReference type="InterPro" id="IPR050065">
    <property type="entry name" value="GlmU-like"/>
</dbReference>
<feature type="binding site" evidence="18">
    <location>
        <position position="156"/>
    </location>
    <ligand>
        <name>UDP-N-acetyl-alpha-D-glucosamine</name>
        <dbReference type="ChEBI" id="CHEBI:57705"/>
    </ligand>
</feature>
<comment type="pathway">
    <text evidence="18">Nucleotide-sugar biosynthesis; UDP-N-acetyl-alpha-D-glucosamine biosynthesis; N-acetyl-alpha-D-glucosamine 1-phosphate from alpha-D-glucosamine 6-phosphate (route II): step 2/2.</text>
</comment>
<feature type="binding site" evidence="18">
    <location>
        <position position="368"/>
    </location>
    <ligand>
        <name>UDP-N-acetyl-alpha-D-glucosamine</name>
        <dbReference type="ChEBI" id="CHEBI:57705"/>
    </ligand>
</feature>
<evidence type="ECO:0000256" key="13">
    <source>
        <dbReference type="ARBA" id="ARBA00023315"/>
    </source>
</evidence>
<comment type="subunit">
    <text evidence="18">Homotrimer.</text>
</comment>
<evidence type="ECO:0000256" key="6">
    <source>
        <dbReference type="ARBA" id="ARBA00022695"/>
    </source>
</evidence>
<name>D5MH09_METO1</name>
<dbReference type="HOGENOM" id="CLU_029499_15_2_0"/>
<keyword evidence="5 18" id="KW-0808">Transferase</keyword>
<evidence type="ECO:0000256" key="2">
    <source>
        <dbReference type="ARBA" id="ARBA00007707"/>
    </source>
</evidence>
<feature type="binding site" evidence="18">
    <location>
        <position position="229"/>
    </location>
    <ligand>
        <name>UDP-N-acetyl-alpha-D-glucosamine</name>
        <dbReference type="ChEBI" id="CHEBI:57705"/>
    </ligand>
</feature>
<evidence type="ECO:0000256" key="8">
    <source>
        <dbReference type="ARBA" id="ARBA00022737"/>
    </source>
</evidence>
<comment type="subcellular location">
    <subcellularLocation>
        <location evidence="1 18">Cytoplasm</location>
    </subcellularLocation>
</comment>
<gene>
    <name evidence="18 21" type="primary">glmU</name>
    <name evidence="21" type="ORF">DAMO_1990</name>
</gene>
<feature type="region of interest" description="Linker" evidence="18">
    <location>
        <begin position="232"/>
        <end position="252"/>
    </location>
</feature>
<dbReference type="InterPro" id="IPR038009">
    <property type="entry name" value="GlmU_C_LbH"/>
</dbReference>
<feature type="domain" description="Mannose-1-phosphate guanyltransferase C-terminal" evidence="20">
    <location>
        <begin position="268"/>
        <end position="335"/>
    </location>
</feature>
<dbReference type="Pfam" id="PF12804">
    <property type="entry name" value="NTP_transf_3"/>
    <property type="match status" value="1"/>
</dbReference>
<dbReference type="EC" id="2.3.1.157" evidence="18"/>
<dbReference type="KEGG" id="mox:DAMO_1990"/>
<evidence type="ECO:0000256" key="15">
    <source>
        <dbReference type="ARBA" id="ARBA00048247"/>
    </source>
</evidence>
<keyword evidence="4 18" id="KW-0963">Cytoplasm</keyword>
<dbReference type="InterPro" id="IPR029044">
    <property type="entry name" value="Nucleotide-diphossugar_trans"/>
</dbReference>
<dbReference type="GO" id="GO:0005737">
    <property type="term" value="C:cytoplasm"/>
    <property type="evidence" value="ECO:0007669"/>
    <property type="project" value="UniProtKB-SubCell"/>
</dbReference>
<dbReference type="GO" id="GO:0009252">
    <property type="term" value="P:peptidoglycan biosynthetic process"/>
    <property type="evidence" value="ECO:0007669"/>
    <property type="project" value="UniProtKB-UniRule"/>
</dbReference>
<feature type="binding site" evidence="18">
    <location>
        <position position="335"/>
    </location>
    <ligand>
        <name>UDP-N-acetyl-alpha-D-glucosamine</name>
        <dbReference type="ChEBI" id="CHEBI:57705"/>
    </ligand>
</feature>
<dbReference type="STRING" id="671143.DAMO_1990"/>
<keyword evidence="8 18" id="KW-0677">Repeat</keyword>
<dbReference type="PATRIC" id="fig|671143.5.peg.1756"/>
<feature type="binding site" evidence="18">
    <location>
        <position position="74"/>
    </location>
    <ligand>
        <name>UDP-N-acetyl-alpha-D-glucosamine</name>
        <dbReference type="ChEBI" id="CHEBI:57705"/>
    </ligand>
</feature>
<dbReference type="AlphaFoldDB" id="D5MH09"/>
<dbReference type="UniPathway" id="UPA00113">
    <property type="reaction ID" value="UER00532"/>
</dbReference>
<feature type="binding site" evidence="18">
    <location>
        <position position="23"/>
    </location>
    <ligand>
        <name>UDP-N-acetyl-alpha-D-glucosamine</name>
        <dbReference type="ChEBI" id="CHEBI:57705"/>
    </ligand>
</feature>
<comment type="pathway">
    <text evidence="18">Nucleotide-sugar biosynthesis; UDP-N-acetyl-alpha-D-glucosamine biosynthesis; UDP-N-acetyl-alpha-D-glucosamine from N-acetyl-alpha-D-glucosamine 1-phosphate: step 1/1.</text>
</comment>
<dbReference type="CDD" id="cd02540">
    <property type="entry name" value="GT2_GlmU_N_bac"/>
    <property type="match status" value="1"/>
</dbReference>
<keyword evidence="13 18" id="KW-0012">Acyltransferase</keyword>
<dbReference type="HAMAP" id="MF_01631">
    <property type="entry name" value="GlmU"/>
    <property type="match status" value="1"/>
</dbReference>
<comment type="similarity">
    <text evidence="3 18">In the N-terminal section; belongs to the N-acetylglucosamine-1-phosphate uridyltransferase family.</text>
</comment>
<evidence type="ECO:0000256" key="10">
    <source>
        <dbReference type="ARBA" id="ARBA00022960"/>
    </source>
</evidence>
<dbReference type="GO" id="GO:0019134">
    <property type="term" value="F:glucosamine-1-phosphate N-acetyltransferase activity"/>
    <property type="evidence" value="ECO:0007669"/>
    <property type="project" value="UniProtKB-UniRule"/>
</dbReference>
<dbReference type="Pfam" id="PF25087">
    <property type="entry name" value="GMPPB_C"/>
    <property type="match status" value="1"/>
</dbReference>
<dbReference type="InterPro" id="IPR005882">
    <property type="entry name" value="Bifunctional_GlmU"/>
</dbReference>
<feature type="binding site" evidence="18">
    <location>
        <begin position="102"/>
        <end position="104"/>
    </location>
    <ligand>
        <name>UDP-N-acetyl-alpha-D-glucosamine</name>
        <dbReference type="ChEBI" id="CHEBI:57705"/>
    </ligand>
</feature>
<evidence type="ECO:0000256" key="7">
    <source>
        <dbReference type="ARBA" id="ARBA00022723"/>
    </source>
</evidence>
<dbReference type="PROSITE" id="PS00101">
    <property type="entry name" value="HEXAPEP_TRANSFERASES"/>
    <property type="match status" value="1"/>
</dbReference>
<evidence type="ECO:0000256" key="4">
    <source>
        <dbReference type="ARBA" id="ARBA00022490"/>
    </source>
</evidence>
<dbReference type="InterPro" id="IPR011004">
    <property type="entry name" value="Trimer_LpxA-like_sf"/>
</dbReference>
<dbReference type="Proteomes" id="UP000006898">
    <property type="component" value="Chromosome"/>
</dbReference>
<protein>
    <recommendedName>
        <fullName evidence="18">Bifunctional protein GlmU</fullName>
    </recommendedName>
    <domain>
        <recommendedName>
            <fullName evidence="18">UDP-N-acetylglucosamine pyrophosphorylase</fullName>
            <ecNumber evidence="18">2.7.7.23</ecNumber>
        </recommendedName>
        <alternativeName>
            <fullName evidence="18">N-acetylglucosamine-1-phosphate uridyltransferase</fullName>
        </alternativeName>
    </domain>
    <domain>
        <recommendedName>
            <fullName evidence="18">Glucosamine-1-phosphate N-acetyltransferase</fullName>
            <ecNumber evidence="18">2.3.1.157</ecNumber>
        </recommendedName>
    </domain>
</protein>
<sequence>MNDLCTVILAAGQGTRMRSKLPKVVHPVAGLPMITYVVEACRSLQAKRTLVITGHQADRVREAMAGEVTEFVHQPEQHGTAHALLQAHEALAGFDGDLLVVSGDTPLLTSQTLDGLLRAHREARALATVLTAEVAEPIGYGRIIRSTTGELLRIVEELEATPQERKVHEINAGVYCFAARALFEALQAIRPSAVKGELYLPDAIALLRDRDGGVQAYRALDPDEVRGVNTRAELAEIYRLLWRKTALRLLAEGVTFLDPERTYVGPFVRIGPDSILYPNVTLEGQTVIGEATTIYSGCRIRNSTIGNDTVILDGCIIQESQIGDECQVGPYAHLRPHAQLRQRAKVGNFVEVKKSVVGEGSKVPHLSYIGDTTIGERVNVGAGTITCNYDGFTKHQTVIEDDVFVGSDVILVAPVSVGRGAIIAAGSTITENVPPDALAFGRARQVNKSGSAGAFRSKHRKG</sequence>
<dbReference type="InterPro" id="IPR001451">
    <property type="entry name" value="Hexapep"/>
</dbReference>
<feature type="region of interest" description="N-acetyltransferase" evidence="18">
    <location>
        <begin position="253"/>
        <end position="462"/>
    </location>
</feature>
<feature type="binding site" evidence="18">
    <location>
        <position position="442"/>
    </location>
    <ligand>
        <name>acetyl-CoA</name>
        <dbReference type="ChEBI" id="CHEBI:57288"/>
    </ligand>
</feature>
<comment type="similarity">
    <text evidence="2 18">In the C-terminal section; belongs to the transferase hexapeptide repeat family.</text>
</comment>
<dbReference type="GO" id="GO:0009245">
    <property type="term" value="P:lipid A biosynthetic process"/>
    <property type="evidence" value="ECO:0007669"/>
    <property type="project" value="UniProtKB-UniRule"/>
</dbReference>
<dbReference type="UniPathway" id="UPA00973"/>
<dbReference type="InterPro" id="IPR056729">
    <property type="entry name" value="GMPPB_C"/>
</dbReference>
<organism evidence="21 22">
    <name type="scientific">Methylomirabilis oxygeniifera</name>
    <dbReference type="NCBI Taxonomy" id="671143"/>
    <lineage>
        <taxon>Bacteria</taxon>
        <taxon>Candidatus Methylomirabilota</taxon>
        <taxon>Candidatus Methylomirabilia</taxon>
        <taxon>Candidatus Methylomirabilales</taxon>
        <taxon>Candidatus Methylomirabilaceae</taxon>
        <taxon>Candidatus Methylomirabilis</taxon>
    </lineage>
</organism>
<evidence type="ECO:0000256" key="16">
    <source>
        <dbReference type="ARBA" id="ARBA00048493"/>
    </source>
</evidence>
<evidence type="ECO:0000313" key="21">
    <source>
        <dbReference type="EMBL" id="CBE69040.1"/>
    </source>
</evidence>
<dbReference type="InterPro" id="IPR025877">
    <property type="entry name" value="MobA-like_NTP_Trfase"/>
</dbReference>
<dbReference type="Pfam" id="PF00132">
    <property type="entry name" value="Hexapep"/>
    <property type="match status" value="1"/>
</dbReference>
<comment type="pathway">
    <text evidence="18">Bacterial outer membrane biogenesis; LPS lipid A biosynthesis.</text>
</comment>
<evidence type="ECO:0000256" key="11">
    <source>
        <dbReference type="ARBA" id="ARBA00022984"/>
    </source>
</evidence>
<dbReference type="GO" id="GO:0071555">
    <property type="term" value="P:cell wall organization"/>
    <property type="evidence" value="ECO:0007669"/>
    <property type="project" value="UniProtKB-KW"/>
</dbReference>
<feature type="binding site" evidence="18">
    <location>
        <position position="104"/>
    </location>
    <ligand>
        <name>Mg(2+)</name>
        <dbReference type="ChEBI" id="CHEBI:18420"/>
    </ligand>
</feature>
<evidence type="ECO:0000256" key="5">
    <source>
        <dbReference type="ARBA" id="ARBA00022679"/>
    </source>
</evidence>
<evidence type="ECO:0000256" key="17">
    <source>
        <dbReference type="ARBA" id="ARBA00049628"/>
    </source>
</evidence>
<evidence type="ECO:0000256" key="14">
    <source>
        <dbReference type="ARBA" id="ARBA00023316"/>
    </source>
</evidence>
<dbReference type="EC" id="2.7.7.23" evidence="18"/>
<feature type="binding site" evidence="18">
    <location>
        <position position="229"/>
    </location>
    <ligand>
        <name>Mg(2+)</name>
        <dbReference type="ChEBI" id="CHEBI:18420"/>
    </ligand>
</feature>